<keyword evidence="3" id="KW-0812">Transmembrane</keyword>
<dbReference type="AlphaFoldDB" id="A0A9P6FWW1"/>
<evidence type="ECO:0000256" key="1">
    <source>
        <dbReference type="SAM" id="Coils"/>
    </source>
</evidence>
<reference evidence="4" key="1">
    <citation type="journal article" date="2020" name="Fungal Divers.">
        <title>Resolving the Mortierellaceae phylogeny through synthesis of multi-gene phylogenetics and phylogenomics.</title>
        <authorList>
            <person name="Vandepol N."/>
            <person name="Liber J."/>
            <person name="Desiro A."/>
            <person name="Na H."/>
            <person name="Kennedy M."/>
            <person name="Barry K."/>
            <person name="Grigoriev I.V."/>
            <person name="Miller A.N."/>
            <person name="O'Donnell K."/>
            <person name="Stajich J.E."/>
            <person name="Bonito G."/>
        </authorList>
    </citation>
    <scope>NUCLEOTIDE SEQUENCE</scope>
    <source>
        <strain evidence="4">KOD1015</strain>
    </source>
</reference>
<feature type="compositionally biased region" description="Polar residues" evidence="2">
    <location>
        <begin position="220"/>
        <end position="229"/>
    </location>
</feature>
<proteinExistence type="predicted"/>
<keyword evidence="5" id="KW-1185">Reference proteome</keyword>
<evidence type="ECO:0000256" key="2">
    <source>
        <dbReference type="SAM" id="MobiDB-lite"/>
    </source>
</evidence>
<organism evidence="4 5">
    <name type="scientific">Lunasporangiospora selenospora</name>
    <dbReference type="NCBI Taxonomy" id="979761"/>
    <lineage>
        <taxon>Eukaryota</taxon>
        <taxon>Fungi</taxon>
        <taxon>Fungi incertae sedis</taxon>
        <taxon>Mucoromycota</taxon>
        <taxon>Mortierellomycotina</taxon>
        <taxon>Mortierellomycetes</taxon>
        <taxon>Mortierellales</taxon>
        <taxon>Mortierellaceae</taxon>
        <taxon>Lunasporangiospora</taxon>
    </lineage>
</organism>
<feature type="transmembrane region" description="Helical" evidence="3">
    <location>
        <begin position="23"/>
        <end position="45"/>
    </location>
</feature>
<feature type="compositionally biased region" description="Low complexity" evidence="2">
    <location>
        <begin position="198"/>
        <end position="218"/>
    </location>
</feature>
<keyword evidence="1" id="KW-0175">Coiled coil</keyword>
<keyword evidence="3" id="KW-1133">Transmembrane helix</keyword>
<feature type="compositionally biased region" description="Polar residues" evidence="2">
    <location>
        <begin position="257"/>
        <end position="268"/>
    </location>
</feature>
<sequence>MAILIAELPFAKTSLPSWKSWPFGMYALFAGATAVVLAFAAYHIYLGVVLTRTVPGFVGYYLLGLLIPAALTLIGYACYKQQNNDLLGLSKVYKWILHLKWKRSNAVLTRKAKKQQEQLAAAAAAAQEAQKQPAIDPAASTDQNKAVAAAQAAGTVAIPVGPCGMDTPYSSQSNFASRTGSNDHLVRALDINSDTNHSQQSQTSLPGSSGPSGTLAPTNVAPTTASGDTIHNLCQPYIPNPTRSSPVDTLGDVNELTDINGQPQRTEPAATTTSIEIAEPAVVLPPYNPYVWTVTTAGYFHPHHWQLFYILAFFTRFDHWVSRVGGGIVLGCYMQGIMGKRLLL</sequence>
<comment type="caution">
    <text evidence="4">The sequence shown here is derived from an EMBL/GenBank/DDBJ whole genome shotgun (WGS) entry which is preliminary data.</text>
</comment>
<dbReference type="Proteomes" id="UP000780801">
    <property type="component" value="Unassembled WGS sequence"/>
</dbReference>
<evidence type="ECO:0000256" key="3">
    <source>
        <dbReference type="SAM" id="Phobius"/>
    </source>
</evidence>
<evidence type="ECO:0000313" key="5">
    <source>
        <dbReference type="Proteomes" id="UP000780801"/>
    </source>
</evidence>
<evidence type="ECO:0000313" key="4">
    <source>
        <dbReference type="EMBL" id="KAF9583108.1"/>
    </source>
</evidence>
<feature type="transmembrane region" description="Helical" evidence="3">
    <location>
        <begin position="57"/>
        <end position="77"/>
    </location>
</feature>
<dbReference type="OrthoDB" id="441660at2759"/>
<feature type="coiled-coil region" evidence="1">
    <location>
        <begin position="105"/>
        <end position="132"/>
    </location>
</feature>
<gene>
    <name evidence="4" type="ORF">BGW38_010225</name>
</gene>
<protein>
    <submittedName>
        <fullName evidence="4">Uncharacterized protein</fullName>
    </submittedName>
</protein>
<dbReference type="EMBL" id="JAABOA010000808">
    <property type="protein sequence ID" value="KAF9583108.1"/>
    <property type="molecule type" value="Genomic_DNA"/>
</dbReference>
<accession>A0A9P6FWW1</accession>
<name>A0A9P6FWW1_9FUNG</name>
<feature type="region of interest" description="Disordered" evidence="2">
    <location>
        <begin position="194"/>
        <end position="268"/>
    </location>
</feature>
<keyword evidence="3" id="KW-0472">Membrane</keyword>